<dbReference type="PANTHER" id="PTHR34186:SF2">
    <property type="entry name" value="CYANATE HYDRATASE"/>
    <property type="match status" value="1"/>
</dbReference>
<dbReference type="PRINTS" id="PR01693">
    <property type="entry name" value="CYANASE"/>
</dbReference>
<dbReference type="Proteomes" id="UP001153076">
    <property type="component" value="Unassembled WGS sequence"/>
</dbReference>
<name>A0A9Q1JYW8_9CARY</name>
<dbReference type="EC" id="4.2.1.104" evidence="3"/>
<dbReference type="OrthoDB" id="10019422at2759"/>
<feature type="active site" evidence="3">
    <location>
        <position position="93"/>
    </location>
</feature>
<dbReference type="SMART" id="SM01116">
    <property type="entry name" value="Cyanate_lyase"/>
    <property type="match status" value="1"/>
</dbReference>
<dbReference type="InterPro" id="IPR008076">
    <property type="entry name" value="Cyanase"/>
</dbReference>
<evidence type="ECO:0000256" key="2">
    <source>
        <dbReference type="ARBA" id="ARBA00023239"/>
    </source>
</evidence>
<feature type="domain" description="Cyanate lyase C-terminal" evidence="4">
    <location>
        <begin position="77"/>
        <end position="150"/>
    </location>
</feature>
<sequence length="272" mass="30607">MAENKASVVARLQSVKQNSGKTYTQIAEETGLTNVYVAQLLRRQAHLKPDTAPKLRAALPALTDDLVEEMMKPPFRSYDPHIVQEPAIYRLNEAVMHFGESIKEIINEEFGDGIMSAIDFFCSVDKIKGVDGKERVVVTFDGKYLPHTEHTSINSFAFLRNRICKFRWAHGSLVELVELINKPLVGFDLKCTPSPWHLLQPHPRQPNMGPEEVGGIPTPIGSKIRAHGIETKPSEELRSDVYSTETRRTSRNAYIIFMLSIICCKWCGSVSL</sequence>
<dbReference type="SUPFAM" id="SSF47413">
    <property type="entry name" value="lambda repressor-like DNA-binding domains"/>
    <property type="match status" value="1"/>
</dbReference>
<keyword evidence="2 3" id="KW-0456">Lyase</keyword>
<reference evidence="5" key="1">
    <citation type="submission" date="2022-04" db="EMBL/GenBank/DDBJ databases">
        <title>Carnegiea gigantea Genome sequencing and assembly v2.</title>
        <authorList>
            <person name="Copetti D."/>
            <person name="Sanderson M.J."/>
            <person name="Burquez A."/>
            <person name="Wojciechowski M.F."/>
        </authorList>
    </citation>
    <scope>NUCLEOTIDE SEQUENCE</scope>
    <source>
        <strain evidence="5">SGP5-SGP5p</strain>
        <tissue evidence="5">Aerial part</tissue>
    </source>
</reference>
<comment type="similarity">
    <text evidence="3">Belongs to the cyanase family.</text>
</comment>
<dbReference type="Gene3D" id="3.30.1160.10">
    <property type="entry name" value="Cyanate lyase, C-terminal domain"/>
    <property type="match status" value="1"/>
</dbReference>
<evidence type="ECO:0000313" key="6">
    <source>
        <dbReference type="Proteomes" id="UP001153076"/>
    </source>
</evidence>
<dbReference type="HAMAP" id="MF_00535">
    <property type="entry name" value="Cyanate_hydrat"/>
    <property type="match status" value="1"/>
</dbReference>
<feature type="active site" evidence="3">
    <location>
        <position position="90"/>
    </location>
</feature>
<dbReference type="InterPro" id="IPR010982">
    <property type="entry name" value="Lambda_DNA-bd_dom_sf"/>
</dbReference>
<organism evidence="5 6">
    <name type="scientific">Carnegiea gigantea</name>
    <dbReference type="NCBI Taxonomy" id="171969"/>
    <lineage>
        <taxon>Eukaryota</taxon>
        <taxon>Viridiplantae</taxon>
        <taxon>Streptophyta</taxon>
        <taxon>Embryophyta</taxon>
        <taxon>Tracheophyta</taxon>
        <taxon>Spermatophyta</taxon>
        <taxon>Magnoliopsida</taxon>
        <taxon>eudicotyledons</taxon>
        <taxon>Gunneridae</taxon>
        <taxon>Pentapetalae</taxon>
        <taxon>Caryophyllales</taxon>
        <taxon>Cactineae</taxon>
        <taxon>Cactaceae</taxon>
        <taxon>Cactoideae</taxon>
        <taxon>Echinocereeae</taxon>
        <taxon>Carnegiea</taxon>
    </lineage>
</organism>
<dbReference type="EMBL" id="JAKOGI010000546">
    <property type="protein sequence ID" value="KAJ8433352.1"/>
    <property type="molecule type" value="Genomic_DNA"/>
</dbReference>
<comment type="catalytic activity">
    <reaction evidence="3">
        <text>cyanate + hydrogencarbonate + 3 H(+) = NH4(+) + 2 CO2</text>
        <dbReference type="Rhea" id="RHEA:11120"/>
        <dbReference type="ChEBI" id="CHEBI:15378"/>
        <dbReference type="ChEBI" id="CHEBI:16526"/>
        <dbReference type="ChEBI" id="CHEBI:17544"/>
        <dbReference type="ChEBI" id="CHEBI:28938"/>
        <dbReference type="ChEBI" id="CHEBI:29195"/>
        <dbReference type="EC" id="4.2.1.104"/>
    </reaction>
</comment>
<protein>
    <recommendedName>
        <fullName evidence="3">Cyanate hydratase</fullName>
        <shortName evidence="3">Cyanase</shortName>
        <ecNumber evidence="3">4.2.1.104</ecNumber>
    </recommendedName>
    <alternativeName>
        <fullName evidence="3">Cyanate hydrolase</fullName>
    </alternativeName>
    <alternativeName>
        <fullName evidence="3">Cyanate lyase</fullName>
    </alternativeName>
</protein>
<proteinExistence type="inferred from homology"/>
<dbReference type="Pfam" id="PF02560">
    <property type="entry name" value="Cyanate_lyase"/>
    <property type="match status" value="1"/>
</dbReference>
<dbReference type="AlphaFoldDB" id="A0A9Q1JYW8"/>
<dbReference type="GO" id="GO:0003677">
    <property type="term" value="F:DNA binding"/>
    <property type="evidence" value="ECO:0007669"/>
    <property type="project" value="InterPro"/>
</dbReference>
<comment type="function">
    <text evidence="1 3">Catalyzes the reaction of cyanate with bicarbonate to produce ammonia and carbon dioxide.</text>
</comment>
<accession>A0A9Q1JYW8</accession>
<evidence type="ECO:0000256" key="1">
    <source>
        <dbReference type="ARBA" id="ARBA00003561"/>
    </source>
</evidence>
<evidence type="ECO:0000259" key="4">
    <source>
        <dbReference type="SMART" id="SM01116"/>
    </source>
</evidence>
<keyword evidence="6" id="KW-1185">Reference proteome</keyword>
<comment type="caution">
    <text evidence="5">The sequence shown here is derived from an EMBL/GenBank/DDBJ whole genome shotgun (WGS) entry which is preliminary data.</text>
</comment>
<feature type="active site" evidence="3">
    <location>
        <position position="116"/>
    </location>
</feature>
<dbReference type="GO" id="GO:0008824">
    <property type="term" value="F:cyanate hydratase activity"/>
    <property type="evidence" value="ECO:0007669"/>
    <property type="project" value="UniProtKB-UniRule"/>
</dbReference>
<dbReference type="InterPro" id="IPR003712">
    <property type="entry name" value="Cyanate_lyase_C"/>
</dbReference>
<dbReference type="Gene3D" id="1.10.260.40">
    <property type="entry name" value="lambda repressor-like DNA-binding domains"/>
    <property type="match status" value="1"/>
</dbReference>
<dbReference type="SUPFAM" id="SSF55234">
    <property type="entry name" value="Cyanase C-terminal domain"/>
    <property type="match status" value="1"/>
</dbReference>
<evidence type="ECO:0000256" key="3">
    <source>
        <dbReference type="HAMAP-Rule" id="MF_03139"/>
    </source>
</evidence>
<gene>
    <name evidence="3" type="primary">CYN</name>
    <name evidence="5" type="ORF">Cgig2_020432</name>
</gene>
<dbReference type="PANTHER" id="PTHR34186">
    <property type="entry name" value="CYANATE HYDRATASE"/>
    <property type="match status" value="1"/>
</dbReference>
<dbReference type="FunFam" id="3.30.1160.10:FF:000002">
    <property type="entry name" value="Cyanate hydratase"/>
    <property type="match status" value="1"/>
</dbReference>
<evidence type="ECO:0000313" key="5">
    <source>
        <dbReference type="EMBL" id="KAJ8433352.1"/>
    </source>
</evidence>
<dbReference type="InterPro" id="IPR036581">
    <property type="entry name" value="Cyanate_lyase_C_sf"/>
</dbReference>